<protein>
    <submittedName>
        <fullName evidence="2">Similar to Saccharomyces cerevisiae YJL170C ASG7 Protein that regulates signaling from a G protein beta subunit Ste4p and its relocalization within the cell</fullName>
    </submittedName>
</protein>
<evidence type="ECO:0000313" key="3">
    <source>
        <dbReference type="Proteomes" id="UP000196158"/>
    </source>
</evidence>
<accession>A0A1X7R1P0</accession>
<name>A0A1X7R1P0_9SACH</name>
<dbReference type="OrthoDB" id="4035013at2759"/>
<dbReference type="Proteomes" id="UP000196158">
    <property type="component" value="Unassembled WGS sequence"/>
</dbReference>
<keyword evidence="3" id="KW-1185">Reference proteome</keyword>
<keyword evidence="1" id="KW-1133">Transmembrane helix</keyword>
<evidence type="ECO:0000313" key="2">
    <source>
        <dbReference type="EMBL" id="SMN19434.1"/>
    </source>
</evidence>
<dbReference type="EMBL" id="FXLY01000003">
    <property type="protein sequence ID" value="SMN19434.1"/>
    <property type="molecule type" value="Genomic_DNA"/>
</dbReference>
<keyword evidence="1" id="KW-0812">Transmembrane</keyword>
<feature type="transmembrane region" description="Helical" evidence="1">
    <location>
        <begin position="179"/>
        <end position="201"/>
    </location>
</feature>
<keyword evidence="1" id="KW-0472">Membrane</keyword>
<sequence length="219" mass="25765">MHSEPDSILSNNIIDSTLFPRSVKEPLCDCTSCQHIFIHKKKIKHSFFIGFIVPIVWILNIIYYIYSQYILDHEIDTTQIDETELPTLFNKEQQRKKTELQLNDEIFLEREEIFLRGMSLVPQDQCSSNEKEPVVSCSETLFSVDSNKELAEYRYDYLLQLSNNIISSHDELRKFSRVWALRSWLGIIFYIVVAIFIYLLVSHSSSYSSHISNNHVYLQ</sequence>
<organism evidence="2 3">
    <name type="scientific">Maudiozyma saulgeensis</name>
    <dbReference type="NCBI Taxonomy" id="1789683"/>
    <lineage>
        <taxon>Eukaryota</taxon>
        <taxon>Fungi</taxon>
        <taxon>Dikarya</taxon>
        <taxon>Ascomycota</taxon>
        <taxon>Saccharomycotina</taxon>
        <taxon>Saccharomycetes</taxon>
        <taxon>Saccharomycetales</taxon>
        <taxon>Saccharomycetaceae</taxon>
        <taxon>Maudiozyma</taxon>
    </lineage>
</organism>
<gene>
    <name evidence="2" type="ORF">KASA_0P06501G</name>
</gene>
<reference evidence="2 3" key="1">
    <citation type="submission" date="2017-04" db="EMBL/GenBank/DDBJ databases">
        <authorList>
            <person name="Afonso C.L."/>
            <person name="Miller P.J."/>
            <person name="Scott M.A."/>
            <person name="Spackman E."/>
            <person name="Goraichik I."/>
            <person name="Dimitrov K.M."/>
            <person name="Suarez D.L."/>
            <person name="Swayne D.E."/>
        </authorList>
    </citation>
    <scope>NUCLEOTIDE SEQUENCE [LARGE SCALE GENOMIC DNA]</scope>
</reference>
<dbReference type="STRING" id="1789683.A0A1X7R1P0"/>
<feature type="transmembrane region" description="Helical" evidence="1">
    <location>
        <begin position="47"/>
        <end position="66"/>
    </location>
</feature>
<proteinExistence type="predicted"/>
<dbReference type="AlphaFoldDB" id="A0A1X7R1P0"/>
<evidence type="ECO:0000256" key="1">
    <source>
        <dbReference type="SAM" id="Phobius"/>
    </source>
</evidence>